<organism evidence="7 8">
    <name type="scientific">Fundulus heteroclitus</name>
    <name type="common">Killifish</name>
    <name type="synonym">Mummichog</name>
    <dbReference type="NCBI Taxonomy" id="8078"/>
    <lineage>
        <taxon>Eukaryota</taxon>
        <taxon>Metazoa</taxon>
        <taxon>Chordata</taxon>
        <taxon>Craniata</taxon>
        <taxon>Vertebrata</taxon>
        <taxon>Euteleostomi</taxon>
        <taxon>Actinopterygii</taxon>
        <taxon>Neopterygii</taxon>
        <taxon>Teleostei</taxon>
        <taxon>Neoteleostei</taxon>
        <taxon>Acanthomorphata</taxon>
        <taxon>Ovalentaria</taxon>
        <taxon>Atherinomorphae</taxon>
        <taxon>Cyprinodontiformes</taxon>
        <taxon>Fundulidae</taxon>
        <taxon>Fundulus</taxon>
    </lineage>
</organism>
<feature type="region of interest" description="Disordered" evidence="5">
    <location>
        <begin position="82"/>
        <end position="197"/>
    </location>
</feature>
<feature type="compositionally biased region" description="Basic and acidic residues" evidence="5">
    <location>
        <begin position="82"/>
        <end position="97"/>
    </location>
</feature>
<feature type="repeat" description="ANK" evidence="4">
    <location>
        <begin position="236"/>
        <end position="268"/>
    </location>
</feature>
<keyword evidence="8" id="KW-1185">Reference proteome</keyword>
<dbReference type="Pfam" id="PF00023">
    <property type="entry name" value="Ank"/>
    <property type="match status" value="1"/>
</dbReference>
<comment type="similarity">
    <text evidence="3">Belongs to the SOWAH family.</text>
</comment>
<dbReference type="InterPro" id="IPR002110">
    <property type="entry name" value="Ankyrin_rpt"/>
</dbReference>
<dbReference type="PANTHER" id="PTHR14491">
    <property type="entry name" value="SOSONDOWAH, ISOFORM G"/>
    <property type="match status" value="1"/>
</dbReference>
<keyword evidence="2 4" id="KW-0040">ANK repeat</keyword>
<dbReference type="AlphaFoldDB" id="A0A3Q2QA27"/>
<proteinExistence type="inferred from homology"/>
<sequence>MMGDVSEESLLDYFYSAGGNSGRVRNAELLKTFKPFIGHSEPQLRAKYREEFKLIIDRIALVKSENGEKYLVLKKKYRHLLQERDNKHHGTDGDPKRHLSPGRTTGSAQREAADILTSSPCKKERQDEPMPCGEPEEEEQQAGTGSAQRAPHTPSAAHTGDRSALSNGEDELDRDSASKSESEQDEESTGSMGSAAVALDPTEKEWIYYAASARVPDLSQLLRQEPSLANKKDFTSVSTALHWAAKHGNEDMAVLVADAGADVNTKSHVSSRPFIWQRWGRAGTVGRLT</sequence>
<dbReference type="InterPro" id="IPR036770">
    <property type="entry name" value="Ankyrin_rpt-contain_sf"/>
</dbReference>
<evidence type="ECO:0000313" key="7">
    <source>
        <dbReference type="Ensembl" id="ENSFHEP00000022957.1"/>
    </source>
</evidence>
<evidence type="ECO:0000256" key="5">
    <source>
        <dbReference type="SAM" id="MobiDB-lite"/>
    </source>
</evidence>
<evidence type="ECO:0000313" key="8">
    <source>
        <dbReference type="Proteomes" id="UP000265000"/>
    </source>
</evidence>
<dbReference type="InterPro" id="IPR058889">
    <property type="entry name" value="WHD_SOWAHA-C"/>
</dbReference>
<evidence type="ECO:0000259" key="6">
    <source>
        <dbReference type="Pfam" id="PF25877"/>
    </source>
</evidence>
<dbReference type="PROSITE" id="PS50297">
    <property type="entry name" value="ANK_REP_REGION"/>
    <property type="match status" value="1"/>
</dbReference>
<reference evidence="7" key="1">
    <citation type="submission" date="2025-08" db="UniProtKB">
        <authorList>
            <consortium name="Ensembl"/>
        </authorList>
    </citation>
    <scope>IDENTIFICATION</scope>
</reference>
<name>A0A3Q2QA27_FUNHE</name>
<evidence type="ECO:0000256" key="2">
    <source>
        <dbReference type="ARBA" id="ARBA00023043"/>
    </source>
</evidence>
<accession>A0A3Q2QA27</accession>
<dbReference type="SMART" id="SM00248">
    <property type="entry name" value="ANK"/>
    <property type="match status" value="1"/>
</dbReference>
<dbReference type="PROSITE" id="PS50088">
    <property type="entry name" value="ANK_REPEAT"/>
    <property type="match status" value="1"/>
</dbReference>
<dbReference type="STRING" id="8078.ENSFHEP00000022957"/>
<evidence type="ECO:0000256" key="3">
    <source>
        <dbReference type="ARBA" id="ARBA00038122"/>
    </source>
</evidence>
<evidence type="ECO:0000256" key="1">
    <source>
        <dbReference type="ARBA" id="ARBA00022737"/>
    </source>
</evidence>
<dbReference type="Pfam" id="PF25877">
    <property type="entry name" value="WHD_SOWAH"/>
    <property type="match status" value="1"/>
</dbReference>
<evidence type="ECO:0000256" key="4">
    <source>
        <dbReference type="PROSITE-ProRule" id="PRU00023"/>
    </source>
</evidence>
<dbReference type="SUPFAM" id="SSF48403">
    <property type="entry name" value="Ankyrin repeat"/>
    <property type="match status" value="1"/>
</dbReference>
<reference evidence="7" key="2">
    <citation type="submission" date="2025-09" db="UniProtKB">
        <authorList>
            <consortium name="Ensembl"/>
        </authorList>
    </citation>
    <scope>IDENTIFICATION</scope>
</reference>
<dbReference type="Ensembl" id="ENSFHET00000011548.1">
    <property type="protein sequence ID" value="ENSFHEP00000022957.1"/>
    <property type="gene ID" value="ENSFHEG00000003664.1"/>
</dbReference>
<protein>
    <recommendedName>
        <fullName evidence="6">SOWAHA-C winged helix-turn-helix domain-containing protein</fullName>
    </recommendedName>
</protein>
<dbReference type="GeneTree" id="ENSGT00950000183003"/>
<feature type="domain" description="SOWAHA-C winged helix-turn-helix" evidence="6">
    <location>
        <begin position="4"/>
        <end position="91"/>
    </location>
</feature>
<dbReference type="Proteomes" id="UP000265000">
    <property type="component" value="Unplaced"/>
</dbReference>
<dbReference type="PANTHER" id="PTHR14491:SF9">
    <property type="entry name" value="ANKYRIN REPEAT DOMAIN-CONTAINING PROTEIN SOWAHB-LIKE"/>
    <property type="match status" value="1"/>
</dbReference>
<dbReference type="Gene3D" id="1.25.40.20">
    <property type="entry name" value="Ankyrin repeat-containing domain"/>
    <property type="match status" value="1"/>
</dbReference>
<keyword evidence="1" id="KW-0677">Repeat</keyword>